<dbReference type="NCBIfam" id="TIGR02504">
    <property type="entry name" value="NrdJ_Z"/>
    <property type="match status" value="1"/>
</dbReference>
<dbReference type="PRINTS" id="PR01183">
    <property type="entry name" value="RIBORDTASEM1"/>
</dbReference>
<name>A0A2M7H3Q0_9BACT</name>
<dbReference type="GO" id="GO:0005524">
    <property type="term" value="F:ATP binding"/>
    <property type="evidence" value="ECO:0007669"/>
    <property type="project" value="InterPro"/>
</dbReference>
<keyword evidence="9" id="KW-0215">Deoxyribonucleotide synthesis</keyword>
<evidence type="ECO:0000256" key="9">
    <source>
        <dbReference type="ARBA" id="ARBA00023116"/>
    </source>
</evidence>
<dbReference type="InterPro" id="IPR024434">
    <property type="entry name" value="TSCPD_dom"/>
</dbReference>
<evidence type="ECO:0000313" key="19">
    <source>
        <dbReference type="EMBL" id="PIW36834.1"/>
    </source>
</evidence>
<organism evidence="19 20">
    <name type="scientific">Candidatus Kerfeldbacteria bacterium CG15_BIG_FIL_POST_REV_8_21_14_020_45_12</name>
    <dbReference type="NCBI Taxonomy" id="2014247"/>
    <lineage>
        <taxon>Bacteria</taxon>
        <taxon>Candidatus Kerfeldiibacteriota</taxon>
    </lineage>
</organism>
<proteinExistence type="inferred from homology"/>
<dbReference type="GO" id="GO:0004748">
    <property type="term" value="F:ribonucleoside-diphosphate reductase activity, thioredoxin disulfide as acceptor"/>
    <property type="evidence" value="ECO:0007669"/>
    <property type="project" value="UniProtKB-EC"/>
</dbReference>
<dbReference type="AlphaFoldDB" id="A0A2M7H3Q0"/>
<evidence type="ECO:0000256" key="12">
    <source>
        <dbReference type="ARBA" id="ARBA00025437"/>
    </source>
</evidence>
<dbReference type="PANTHER" id="PTHR43371:SF1">
    <property type="entry name" value="RIBONUCLEOSIDE-DIPHOSPHATE REDUCTASE"/>
    <property type="match status" value="1"/>
</dbReference>
<evidence type="ECO:0000256" key="11">
    <source>
        <dbReference type="ARBA" id="ARBA00023285"/>
    </source>
</evidence>
<evidence type="ECO:0000256" key="3">
    <source>
        <dbReference type="ARBA" id="ARBA00012274"/>
    </source>
</evidence>
<dbReference type="Pfam" id="PF00317">
    <property type="entry name" value="Ribonuc_red_lgN"/>
    <property type="match status" value="1"/>
</dbReference>
<keyword evidence="7 14" id="KW-0547">Nucleotide-binding</keyword>
<feature type="domain" description="Ribonucleotide reductase large subunit N-terminal" evidence="16">
    <location>
        <begin position="10"/>
        <end position="81"/>
    </location>
</feature>
<evidence type="ECO:0000256" key="4">
    <source>
        <dbReference type="ARBA" id="ARBA00014409"/>
    </source>
</evidence>
<evidence type="ECO:0000256" key="6">
    <source>
        <dbReference type="ARBA" id="ARBA00022634"/>
    </source>
</evidence>
<dbReference type="Pfam" id="PF12637">
    <property type="entry name" value="TSCPD"/>
    <property type="match status" value="1"/>
</dbReference>
<dbReference type="CDD" id="cd02888">
    <property type="entry name" value="RNR_II_dimer"/>
    <property type="match status" value="1"/>
</dbReference>
<keyword evidence="5 14" id="KW-0846">Cobalamin</keyword>
<dbReference type="InterPro" id="IPR000788">
    <property type="entry name" value="RNR_lg_C"/>
</dbReference>
<comment type="function">
    <text evidence="12 14">Catalyzes the reduction of ribonucleotides to deoxyribonucleotides. May function to provide a pool of deoxyribonucleotide precursors for DNA repair during oxygen limitation and/or for immediate growth after restoration of oxygen.</text>
</comment>
<comment type="cofactor">
    <cofactor evidence="1 14">
        <name>adenosylcob(III)alamin</name>
        <dbReference type="ChEBI" id="CHEBI:18408"/>
    </cofactor>
</comment>
<feature type="domain" description="Ribonucleotide reductase large subunit C-terminal" evidence="17">
    <location>
        <begin position="89"/>
        <end position="547"/>
    </location>
</feature>
<evidence type="ECO:0000259" key="16">
    <source>
        <dbReference type="Pfam" id="PF00317"/>
    </source>
</evidence>
<evidence type="ECO:0000256" key="2">
    <source>
        <dbReference type="ARBA" id="ARBA00007405"/>
    </source>
</evidence>
<dbReference type="PANTHER" id="PTHR43371">
    <property type="entry name" value="VITAMIN B12-DEPENDENT RIBONUCLEOTIDE REDUCTASE"/>
    <property type="match status" value="1"/>
</dbReference>
<evidence type="ECO:0000256" key="8">
    <source>
        <dbReference type="ARBA" id="ARBA00023002"/>
    </source>
</evidence>
<reference evidence="19 20" key="1">
    <citation type="submission" date="2017-09" db="EMBL/GenBank/DDBJ databases">
        <title>Depth-based differentiation of microbial function through sediment-hosted aquifers and enrichment of novel symbionts in the deep terrestrial subsurface.</title>
        <authorList>
            <person name="Probst A.J."/>
            <person name="Ladd B."/>
            <person name="Jarett J.K."/>
            <person name="Geller-Mcgrath D.E."/>
            <person name="Sieber C.M."/>
            <person name="Emerson J.B."/>
            <person name="Anantharaman K."/>
            <person name="Thomas B.C."/>
            <person name="Malmstrom R."/>
            <person name="Stieglmeier M."/>
            <person name="Klingl A."/>
            <person name="Woyke T."/>
            <person name="Ryan C.M."/>
            <person name="Banfield J.F."/>
        </authorList>
    </citation>
    <scope>NUCLEOTIDE SEQUENCE [LARGE SCALE GENOMIC DNA]</scope>
    <source>
        <strain evidence="19">CG15_BIG_FIL_POST_REV_8_21_14_020_45_12</strain>
    </source>
</reference>
<sequence>MGYELTGLREQVFFDRYALKDDTGNRVEDTPKEMWTRVAKAIASNETTVDLKQYWEKKFYDALEDFKFVPGGRILSGAGADAELTFYNCYVIPSPDDSRGGIFESVRTMVEIMSRGGGVGVNLSSLRPRGAYVKGVNGTASGAVSFGGLYSFATGLIIQGGSRRGALMLMLNDDHPDIEEFITVKRTMGLITNANLSVSVSDRFMEAVENDSDWDLKWEGKVYKTIKARSLWDTICESAHASGEPGVVFMERYNKESNSWYFEDIICVNPCGEQGLGAWNVCNLGAVNLAAFVSEDGAFDREGLKETVRTSVRFLDNVIDVTPYFFRENEEAQMNIRRTGLGTMGLGDALIKMKIRYGSDAAVAWCDDIYALIRDEAYRMSAEISAEKGAFPKFDRDKFMQGRFIQRLPQDVQDIIRRNGIRNGLILTQAPTGTTSILSGVSSGIEPVYDFAFKRKDRLGEHLVYHPLYEAWKKANPEVAEEDKPEYFVTAKELTPIGHVQMQAVIQKYTDSSISKTVNAPNDHTLEQVKDLYMQGYKLGCKGMTYFRDGSRDISVLESIDSKDKTDKAEAVGSETPVSEPTSKELPDAGLVPPAPRNRPEMIPGATYKIKTGYGTMYVTINHEPTNGQPFEVFATIGKAGGFFAAKSEAICRLISLSLRSGIPAETVIDQLKGIRGPMPSWGKNGQILSIPDAIAQVLTMHIESGQSQLDLKFTSEQPEQLETLESADEMLGKVEEVTVTVASGSINSSEAGVEPVKKVPTVADSIANAGVAPECPECGGILAMAEGCMTCFGCGYSKCA</sequence>
<evidence type="ECO:0000256" key="1">
    <source>
        <dbReference type="ARBA" id="ARBA00001922"/>
    </source>
</evidence>
<evidence type="ECO:0000256" key="5">
    <source>
        <dbReference type="ARBA" id="ARBA00022628"/>
    </source>
</evidence>
<dbReference type="EMBL" id="PFGC01000038">
    <property type="protein sequence ID" value="PIW36834.1"/>
    <property type="molecule type" value="Genomic_DNA"/>
</dbReference>
<protein>
    <recommendedName>
        <fullName evidence="4 14">Vitamin B12-dependent ribonucleotide reductase</fullName>
        <ecNumber evidence="3 14">1.17.4.1</ecNumber>
    </recommendedName>
</protein>
<dbReference type="Gene3D" id="3.20.70.20">
    <property type="match status" value="1"/>
</dbReference>
<dbReference type="SUPFAM" id="SSF51998">
    <property type="entry name" value="PFL-like glycyl radical enzymes"/>
    <property type="match status" value="1"/>
</dbReference>
<dbReference type="Pfam" id="PF02867">
    <property type="entry name" value="Ribonuc_red_lgC"/>
    <property type="match status" value="1"/>
</dbReference>
<keyword evidence="10" id="KW-1015">Disulfide bond</keyword>
<dbReference type="EC" id="1.17.4.1" evidence="3 14"/>
<feature type="region of interest" description="Disordered" evidence="15">
    <location>
        <begin position="565"/>
        <end position="603"/>
    </location>
</feature>
<evidence type="ECO:0000259" key="17">
    <source>
        <dbReference type="Pfam" id="PF02867"/>
    </source>
</evidence>
<keyword evidence="6 14" id="KW-0237">DNA synthesis</keyword>
<evidence type="ECO:0000256" key="10">
    <source>
        <dbReference type="ARBA" id="ARBA00023157"/>
    </source>
</evidence>
<evidence type="ECO:0000259" key="18">
    <source>
        <dbReference type="Pfam" id="PF12637"/>
    </source>
</evidence>
<comment type="caution">
    <text evidence="19">The sequence shown here is derived from an EMBL/GenBank/DDBJ whole genome shotgun (WGS) entry which is preliminary data.</text>
</comment>
<dbReference type="InterPro" id="IPR013344">
    <property type="entry name" value="RNR_NrdJ/NrdZ"/>
</dbReference>
<feature type="domain" description="TSCPD" evidence="18">
    <location>
        <begin position="605"/>
        <end position="702"/>
    </location>
</feature>
<dbReference type="Proteomes" id="UP000230292">
    <property type="component" value="Unassembled WGS sequence"/>
</dbReference>
<evidence type="ECO:0000256" key="14">
    <source>
        <dbReference type="RuleBase" id="RU364064"/>
    </source>
</evidence>
<dbReference type="InterPro" id="IPR013509">
    <property type="entry name" value="RNR_lsu_N"/>
</dbReference>
<dbReference type="InterPro" id="IPR050862">
    <property type="entry name" value="RdRp_reductase_class-2"/>
</dbReference>
<dbReference type="GO" id="GO:0031419">
    <property type="term" value="F:cobalamin binding"/>
    <property type="evidence" value="ECO:0007669"/>
    <property type="project" value="UniProtKB-KW"/>
</dbReference>
<comment type="similarity">
    <text evidence="2 14">Belongs to the ribonucleoside diphosphate reductase class-2 family.</text>
</comment>
<evidence type="ECO:0000256" key="13">
    <source>
        <dbReference type="ARBA" id="ARBA00047754"/>
    </source>
</evidence>
<evidence type="ECO:0000256" key="15">
    <source>
        <dbReference type="SAM" id="MobiDB-lite"/>
    </source>
</evidence>
<comment type="catalytic activity">
    <reaction evidence="13 14">
        <text>a 2'-deoxyribonucleoside 5'-diphosphate + [thioredoxin]-disulfide + H2O = a ribonucleoside 5'-diphosphate + [thioredoxin]-dithiol</text>
        <dbReference type="Rhea" id="RHEA:23252"/>
        <dbReference type="Rhea" id="RHEA-COMP:10698"/>
        <dbReference type="Rhea" id="RHEA-COMP:10700"/>
        <dbReference type="ChEBI" id="CHEBI:15377"/>
        <dbReference type="ChEBI" id="CHEBI:29950"/>
        <dbReference type="ChEBI" id="CHEBI:50058"/>
        <dbReference type="ChEBI" id="CHEBI:57930"/>
        <dbReference type="ChEBI" id="CHEBI:73316"/>
        <dbReference type="EC" id="1.17.4.1"/>
    </reaction>
</comment>
<keyword evidence="11 14" id="KW-0170">Cobalt</keyword>
<dbReference type="GO" id="GO:0009263">
    <property type="term" value="P:deoxyribonucleotide biosynthetic process"/>
    <property type="evidence" value="ECO:0007669"/>
    <property type="project" value="UniProtKB-KW"/>
</dbReference>
<gene>
    <name evidence="19" type="ORF">COW24_03265</name>
</gene>
<evidence type="ECO:0000256" key="7">
    <source>
        <dbReference type="ARBA" id="ARBA00022741"/>
    </source>
</evidence>
<keyword evidence="8 14" id="KW-0560">Oxidoreductase</keyword>
<dbReference type="GO" id="GO:0071897">
    <property type="term" value="P:DNA biosynthetic process"/>
    <property type="evidence" value="ECO:0007669"/>
    <property type="project" value="UniProtKB-KW"/>
</dbReference>
<evidence type="ECO:0000313" key="20">
    <source>
        <dbReference type="Proteomes" id="UP000230292"/>
    </source>
</evidence>
<accession>A0A2M7H3Q0</accession>